<proteinExistence type="predicted"/>
<dbReference type="EMBL" id="JAWJAX010000003">
    <property type="protein sequence ID" value="MDV2911046.1"/>
    <property type="molecule type" value="Genomic_DNA"/>
</dbReference>
<dbReference type="AlphaFoldDB" id="A0AAW8YMV3"/>
<name>A0AAW8YMV3_PEDAC</name>
<gene>
    <name evidence="1" type="ORF">R0H03_04090</name>
</gene>
<comment type="caution">
    <text evidence="1">The sequence shown here is derived from an EMBL/GenBank/DDBJ whole genome shotgun (WGS) entry which is preliminary data.</text>
</comment>
<protein>
    <submittedName>
        <fullName evidence="1">Uncharacterized protein</fullName>
    </submittedName>
</protein>
<sequence>MNNIKLPDFMVTLIQEYEKRQVERHLEDTMSVFDFFVSIRECFIGDGVLNINAEKWLLNPDNFKNIVDVLDQGFEKVGGFTFSEAEEEVRKLSKRGTQIWYGPQLDKHKDIKGVIETGEVELIIDKLRKHYGHEVSF</sequence>
<dbReference type="Proteomes" id="UP001280415">
    <property type="component" value="Unassembled WGS sequence"/>
</dbReference>
<reference evidence="1" key="1">
    <citation type="journal article" date="2023" name="PeerJ">
        <title>Selection and evaluation of lactic acid bacteria from chicken feces in Thailand as potential probiotics.</title>
        <authorList>
            <person name="Khurajog B."/>
            <person name="Disastra Y."/>
            <person name="Lawwyne L.D."/>
            <person name="Sirichokchatchawan W."/>
            <person name="Niyomtham W."/>
            <person name="Yindee J."/>
            <person name="Hampson D.J."/>
            <person name="Prapasarakul N."/>
        </authorList>
    </citation>
    <scope>NUCLEOTIDE SEQUENCE</scope>
    <source>
        <strain evidence="1">BF14</strain>
    </source>
</reference>
<accession>A0AAW8YMV3</accession>
<evidence type="ECO:0000313" key="1">
    <source>
        <dbReference type="EMBL" id="MDV2911046.1"/>
    </source>
</evidence>
<dbReference type="RefSeq" id="WP_317052061.1">
    <property type="nucleotide sequence ID" value="NZ_CP140878.1"/>
</dbReference>
<reference evidence="1" key="2">
    <citation type="submission" date="2023-10" db="EMBL/GenBank/DDBJ databases">
        <authorList>
            <person name="Khurajog B."/>
        </authorList>
    </citation>
    <scope>NUCLEOTIDE SEQUENCE</scope>
    <source>
        <strain evidence="1">BF14</strain>
    </source>
</reference>
<organism evidence="1 2">
    <name type="scientific">Pediococcus acidilactici</name>
    <dbReference type="NCBI Taxonomy" id="1254"/>
    <lineage>
        <taxon>Bacteria</taxon>
        <taxon>Bacillati</taxon>
        <taxon>Bacillota</taxon>
        <taxon>Bacilli</taxon>
        <taxon>Lactobacillales</taxon>
        <taxon>Lactobacillaceae</taxon>
        <taxon>Pediococcus</taxon>
        <taxon>Pediococcus acidilactici group</taxon>
    </lineage>
</organism>
<evidence type="ECO:0000313" key="2">
    <source>
        <dbReference type="Proteomes" id="UP001280415"/>
    </source>
</evidence>